<comment type="caution">
    <text evidence="1">The sequence shown here is derived from an EMBL/GenBank/DDBJ whole genome shotgun (WGS) entry which is preliminary data.</text>
</comment>
<gene>
    <name evidence="1" type="ORF">D9Q81_04090</name>
</gene>
<evidence type="ECO:0000313" key="1">
    <source>
        <dbReference type="EMBL" id="RSN69198.1"/>
    </source>
</evidence>
<dbReference type="AlphaFoldDB" id="A0A429G5X1"/>
<accession>A0A429G5X1</accession>
<dbReference type="Proteomes" id="UP000278149">
    <property type="component" value="Unassembled WGS sequence"/>
</dbReference>
<protein>
    <submittedName>
        <fullName evidence="1">Uncharacterized protein</fullName>
    </submittedName>
</protein>
<proteinExistence type="predicted"/>
<name>A0A429G5X1_9CREN</name>
<reference evidence="1 2" key="1">
    <citation type="submission" date="2018-10" db="EMBL/GenBank/DDBJ databases">
        <title>Co-occurring genomic capacity for anaerobic methane metabolism and dissimilatory sulfite reduction discovered in the Korarchaeota.</title>
        <authorList>
            <person name="Mckay L.J."/>
            <person name="Dlakic M."/>
            <person name="Fields M.W."/>
            <person name="Delmont T.O."/>
            <person name="Eren A.M."/>
            <person name="Jay Z.J."/>
            <person name="Klingelsmith K.B."/>
            <person name="Rusch D.B."/>
            <person name="Inskeep W.P."/>
        </authorList>
    </citation>
    <scope>NUCLEOTIDE SEQUENCE [LARGE SCALE GENOMIC DNA]</scope>
    <source>
        <strain evidence="1 2">WS</strain>
    </source>
</reference>
<evidence type="ECO:0000313" key="2">
    <source>
        <dbReference type="Proteomes" id="UP000278149"/>
    </source>
</evidence>
<dbReference type="EMBL" id="RCOR01000021">
    <property type="protein sequence ID" value="RSN69198.1"/>
    <property type="molecule type" value="Genomic_DNA"/>
</dbReference>
<organism evidence="1 2">
    <name type="scientific">Candidatus Korarchaeum cryptofilum</name>
    <dbReference type="NCBI Taxonomy" id="498846"/>
    <lineage>
        <taxon>Archaea</taxon>
        <taxon>Thermoproteota</taxon>
        <taxon>Candidatus Korarchaeia</taxon>
        <taxon>Candidatus Korarchaeales</taxon>
        <taxon>Candidatus Korarchaeaceae</taxon>
        <taxon>Candidatus Korarchaeum</taxon>
    </lineage>
</organism>
<sequence length="79" mass="9132">MKYPLKGVRKKISQVERQIERSSRILKSNASEGVQRILKRAPIDGCLLLSNGPDSFHNNRIMCKLSERFIILIRLLPEQ</sequence>